<gene>
    <name evidence="1" type="ORF">H6H04_16325</name>
</gene>
<accession>A0ABR6Y5G2</accession>
<evidence type="ECO:0000313" key="2">
    <source>
        <dbReference type="Proteomes" id="UP000607435"/>
    </source>
</evidence>
<dbReference type="EMBL" id="JACOME010000008">
    <property type="protein sequence ID" value="MBC3847963.1"/>
    <property type="molecule type" value="Genomic_DNA"/>
</dbReference>
<comment type="caution">
    <text evidence="1">The sequence shown here is derived from an EMBL/GenBank/DDBJ whole genome shotgun (WGS) entry which is preliminary data.</text>
</comment>
<proteinExistence type="predicted"/>
<name>A0ABR6Y5G2_9FLAO</name>
<protein>
    <submittedName>
        <fullName evidence="1">Uncharacterized protein</fullName>
    </submittedName>
</protein>
<dbReference type="Proteomes" id="UP000607435">
    <property type="component" value="Unassembled WGS sequence"/>
</dbReference>
<reference evidence="1 2" key="1">
    <citation type="submission" date="2020-08" db="EMBL/GenBank/DDBJ databases">
        <title>Winogradskyella ouciana sp. nov., isolated from the hadal seawater of the Mariana Trench.</title>
        <authorList>
            <person name="He X."/>
        </authorList>
    </citation>
    <scope>NUCLEOTIDE SEQUENCE [LARGE SCALE GENOMIC DNA]</scope>
    <source>
        <strain evidence="1 2">KCTC 22026</strain>
    </source>
</reference>
<sequence length="196" mass="23234">MIQDLHKTIPNLKPFDYSIHHDSNFLDQQWVLVNGIAEKKSTYVFKKDNVLEIYRKDNIIETSWNIHFQNIFTIQTEDGRATVKAYLKDDDILVLNDQSKDEFALFINTSNYADELNSLDDVQAYLKFKYKQKASSLICEHQFYYISESEEFGPFTAEELTEKVKREEISAYCFVRDINEDDYSKRLRINDLIQEL</sequence>
<dbReference type="RefSeq" id="WP_186847066.1">
    <property type="nucleotide sequence ID" value="NZ_JACOME010000008.1"/>
</dbReference>
<organism evidence="1 2">
    <name type="scientific">Winogradskyella echinorum</name>
    <dbReference type="NCBI Taxonomy" id="538189"/>
    <lineage>
        <taxon>Bacteria</taxon>
        <taxon>Pseudomonadati</taxon>
        <taxon>Bacteroidota</taxon>
        <taxon>Flavobacteriia</taxon>
        <taxon>Flavobacteriales</taxon>
        <taxon>Flavobacteriaceae</taxon>
        <taxon>Winogradskyella</taxon>
    </lineage>
</organism>
<keyword evidence="2" id="KW-1185">Reference proteome</keyword>
<evidence type="ECO:0000313" key="1">
    <source>
        <dbReference type="EMBL" id="MBC3847963.1"/>
    </source>
</evidence>